<feature type="chain" id="PRO_5044812395" description="Secreted protein" evidence="1">
    <location>
        <begin position="20"/>
        <end position="222"/>
    </location>
</feature>
<dbReference type="Pfam" id="PF16984">
    <property type="entry name" value="Grp7_allergen"/>
    <property type="match status" value="1"/>
</dbReference>
<protein>
    <recommendedName>
        <fullName evidence="4">Secreted protein</fullName>
    </recommendedName>
</protein>
<name>A0ABD0YIR4_9HEMI</name>
<evidence type="ECO:0008006" key="4">
    <source>
        <dbReference type="Google" id="ProtNLM"/>
    </source>
</evidence>
<organism evidence="2 3">
    <name type="scientific">Ranatra chinensis</name>
    <dbReference type="NCBI Taxonomy" id="642074"/>
    <lineage>
        <taxon>Eukaryota</taxon>
        <taxon>Metazoa</taxon>
        <taxon>Ecdysozoa</taxon>
        <taxon>Arthropoda</taxon>
        <taxon>Hexapoda</taxon>
        <taxon>Insecta</taxon>
        <taxon>Pterygota</taxon>
        <taxon>Neoptera</taxon>
        <taxon>Paraneoptera</taxon>
        <taxon>Hemiptera</taxon>
        <taxon>Heteroptera</taxon>
        <taxon>Panheteroptera</taxon>
        <taxon>Nepomorpha</taxon>
        <taxon>Nepidae</taxon>
        <taxon>Ranatrinae</taxon>
        <taxon>Ranatra</taxon>
    </lineage>
</organism>
<dbReference type="InterPro" id="IPR020234">
    <property type="entry name" value="Mite_allergen_group-7"/>
</dbReference>
<gene>
    <name evidence="2" type="ORF">AAG570_004317</name>
</gene>
<proteinExistence type="predicted"/>
<evidence type="ECO:0000313" key="2">
    <source>
        <dbReference type="EMBL" id="KAL1116989.1"/>
    </source>
</evidence>
<keyword evidence="1" id="KW-0732">Signal</keyword>
<evidence type="ECO:0000313" key="3">
    <source>
        <dbReference type="Proteomes" id="UP001558652"/>
    </source>
</evidence>
<evidence type="ECO:0000256" key="1">
    <source>
        <dbReference type="SAM" id="SignalP"/>
    </source>
</evidence>
<dbReference type="Proteomes" id="UP001558652">
    <property type="component" value="Unassembled WGS sequence"/>
</dbReference>
<dbReference type="Gene3D" id="3.15.10.50">
    <property type="match status" value="1"/>
</dbReference>
<accession>A0ABD0YIR4</accession>
<reference evidence="2 3" key="1">
    <citation type="submission" date="2024-07" db="EMBL/GenBank/DDBJ databases">
        <title>Chromosome-level genome assembly of the water stick insect Ranatra chinensis (Heteroptera: Nepidae).</title>
        <authorList>
            <person name="Liu X."/>
        </authorList>
    </citation>
    <scope>NUCLEOTIDE SEQUENCE [LARGE SCALE GENOMIC DNA]</scope>
    <source>
        <strain evidence="2">Cailab_2021Rc</strain>
        <tissue evidence="2">Muscle</tissue>
    </source>
</reference>
<comment type="caution">
    <text evidence="2">The sequence shown here is derived from an EMBL/GenBank/DDBJ whole genome shotgun (WGS) entry which is preliminary data.</text>
</comment>
<keyword evidence="3" id="KW-1185">Reference proteome</keyword>
<feature type="signal peptide" evidence="1">
    <location>
        <begin position="1"/>
        <end position="19"/>
    </location>
</feature>
<dbReference type="AlphaFoldDB" id="A0ABD0YIR4"/>
<sequence>MKVCAALVAVLCAAALVRADTVNLNAAVDELLVGLRSVIIAKGEDQLTIPNLDYDWHFKVHHFLSVHCYFNCDGGWARRLSSVKRTGDVTMTTSGNRMTLRFSLGLGDLTAHFDTCRLKAHRIGSASSKVEMHTSDTSIEAQITLVHNGNRCDVSVDKIDVRDLGHMKFDTGGGVFHKVEDKILEALSRHFNDKVKAILNQKLLAEAKASVSKVNLCAKIPF</sequence>
<dbReference type="InterPro" id="IPR038602">
    <property type="entry name" value="Mite_allergen_7_sf"/>
</dbReference>
<dbReference type="EMBL" id="JBFDAA010000016">
    <property type="protein sequence ID" value="KAL1116989.1"/>
    <property type="molecule type" value="Genomic_DNA"/>
</dbReference>